<evidence type="ECO:0000256" key="4">
    <source>
        <dbReference type="ARBA" id="ARBA00022692"/>
    </source>
</evidence>
<keyword evidence="6 7" id="KW-0472">Membrane</keyword>
<evidence type="ECO:0000313" key="8">
    <source>
        <dbReference type="EMBL" id="MBJ6363205.1"/>
    </source>
</evidence>
<dbReference type="RefSeq" id="WP_199020774.1">
    <property type="nucleotide sequence ID" value="NZ_JAELUP010000103.1"/>
</dbReference>
<evidence type="ECO:0000256" key="2">
    <source>
        <dbReference type="ARBA" id="ARBA00005779"/>
    </source>
</evidence>
<comment type="caution">
    <text evidence="8">The sequence shown here is derived from an EMBL/GenBank/DDBJ whole genome shotgun (WGS) entry which is preliminary data.</text>
</comment>
<accession>A0A934MMD8</accession>
<dbReference type="PANTHER" id="PTHR40043:SF1">
    <property type="entry name" value="UPF0719 INNER MEMBRANE PROTEIN YJFL"/>
    <property type="match status" value="1"/>
</dbReference>
<dbReference type="PANTHER" id="PTHR40043">
    <property type="entry name" value="UPF0719 INNER MEMBRANE PROTEIN YJFL"/>
    <property type="match status" value="1"/>
</dbReference>
<evidence type="ECO:0000256" key="1">
    <source>
        <dbReference type="ARBA" id="ARBA00004651"/>
    </source>
</evidence>
<keyword evidence="5 7" id="KW-1133">Transmembrane helix</keyword>
<keyword evidence="4 7" id="KW-0812">Transmembrane</keyword>
<feature type="transmembrane region" description="Helical" evidence="7">
    <location>
        <begin position="113"/>
        <end position="132"/>
    </location>
</feature>
<evidence type="ECO:0000256" key="6">
    <source>
        <dbReference type="ARBA" id="ARBA00023136"/>
    </source>
</evidence>
<keyword evidence="9" id="KW-1185">Reference proteome</keyword>
<sequence length="133" mass="14833">MSLIDLLRIPVWTGFAAVLLFIIMLLDSLFTRYSDFQEMKSGNVAVTTRFVMKLLAQAFILFQSITKSSLMWEAFLITIVSFVVLLIMESLFRFILDKSIGLRLDQGIREGKIAYALLAGSVHIAGALIIGAI</sequence>
<evidence type="ECO:0000256" key="7">
    <source>
        <dbReference type="SAM" id="Phobius"/>
    </source>
</evidence>
<evidence type="ECO:0000313" key="9">
    <source>
        <dbReference type="Proteomes" id="UP000640274"/>
    </source>
</evidence>
<dbReference type="GO" id="GO:0005886">
    <property type="term" value="C:plasma membrane"/>
    <property type="evidence" value="ECO:0007669"/>
    <property type="project" value="UniProtKB-SubCell"/>
</dbReference>
<evidence type="ECO:0000256" key="5">
    <source>
        <dbReference type="ARBA" id="ARBA00022989"/>
    </source>
</evidence>
<gene>
    <name evidence="8" type="ORF">JFN88_18550</name>
</gene>
<feature type="transmembrane region" description="Helical" evidence="7">
    <location>
        <begin position="12"/>
        <end position="30"/>
    </location>
</feature>
<dbReference type="InterPro" id="IPR007140">
    <property type="entry name" value="DUF350"/>
</dbReference>
<dbReference type="Proteomes" id="UP000640274">
    <property type="component" value="Unassembled WGS sequence"/>
</dbReference>
<evidence type="ECO:0000256" key="3">
    <source>
        <dbReference type="ARBA" id="ARBA00022475"/>
    </source>
</evidence>
<dbReference type="AlphaFoldDB" id="A0A934MMD8"/>
<comment type="subcellular location">
    <subcellularLocation>
        <location evidence="1">Cell membrane</location>
        <topology evidence="1">Multi-pass membrane protein</topology>
    </subcellularLocation>
</comment>
<comment type="similarity">
    <text evidence="2">Belongs to the UPF0719 family.</text>
</comment>
<dbReference type="EMBL" id="JAELUP010000103">
    <property type="protein sequence ID" value="MBJ6363205.1"/>
    <property type="molecule type" value="Genomic_DNA"/>
</dbReference>
<proteinExistence type="inferred from homology"/>
<keyword evidence="3" id="KW-1003">Cell membrane</keyword>
<organism evidence="8 9">
    <name type="scientific">Paenibacillus roseus</name>
    <dbReference type="NCBI Taxonomy" id="2798579"/>
    <lineage>
        <taxon>Bacteria</taxon>
        <taxon>Bacillati</taxon>
        <taxon>Bacillota</taxon>
        <taxon>Bacilli</taxon>
        <taxon>Bacillales</taxon>
        <taxon>Paenibacillaceae</taxon>
        <taxon>Paenibacillus</taxon>
    </lineage>
</organism>
<name>A0A934MMD8_9BACL</name>
<feature type="transmembrane region" description="Helical" evidence="7">
    <location>
        <begin position="74"/>
        <end position="92"/>
    </location>
</feature>
<reference evidence="8" key="1">
    <citation type="submission" date="2020-12" db="EMBL/GenBank/DDBJ databases">
        <authorList>
            <person name="Huq M.A."/>
        </authorList>
    </citation>
    <scope>NUCLEOTIDE SEQUENCE</scope>
    <source>
        <strain evidence="8">MAHUQ-46</strain>
    </source>
</reference>
<protein>
    <submittedName>
        <fullName evidence="8">DUF350 domain-containing protein</fullName>
    </submittedName>
</protein>
<dbReference type="Pfam" id="PF03994">
    <property type="entry name" value="DUF350"/>
    <property type="match status" value="1"/>
</dbReference>